<feature type="compositionally biased region" description="Polar residues" evidence="9">
    <location>
        <begin position="53"/>
        <end position="66"/>
    </location>
</feature>
<dbReference type="CDD" id="cd16100">
    <property type="entry name" value="ARID"/>
    <property type="match status" value="1"/>
</dbReference>
<feature type="domain" description="JmjN" evidence="12">
    <location>
        <begin position="104"/>
        <end position="145"/>
    </location>
</feature>
<evidence type="ECO:0000259" key="10">
    <source>
        <dbReference type="PROSITE" id="PS50016"/>
    </source>
</evidence>
<feature type="compositionally biased region" description="Basic and acidic residues" evidence="9">
    <location>
        <begin position="1728"/>
        <end position="1737"/>
    </location>
</feature>
<dbReference type="Gene3D" id="3.30.40.10">
    <property type="entry name" value="Zinc/RING finger domain, C3HC4 (zinc finger)"/>
    <property type="match status" value="2"/>
</dbReference>
<feature type="domain" description="ARID" evidence="11">
    <location>
        <begin position="169"/>
        <end position="262"/>
    </location>
</feature>
<dbReference type="PROSITE" id="PS51183">
    <property type="entry name" value="JMJN"/>
    <property type="match status" value="1"/>
</dbReference>
<sequence>MAVSSVAAGPAAGQITFRASPAQPASTPSGARSGKVGGATASSSANTGSHGTQSTTITNGNMSTFPLSARKAEPLDLNTVERRGTPTMAREVSRSNRLFGLEEAPTFTPTAEEFKDPMEYMRKIAPEGRKYGIAKIIPPEGWNPDFAIDTERFHFRTRKQALNSVEGGTRANLNYLDQLQKFHRSRGNHLNRFPSVDKRPLDLFKLKKAVETRGGFERVCKGKKWAEIGRDLGYSGKIMSSLSTSLKNSYQKWLHPYEEYLSIAKPGVHQMLEYENGGPFTPSPAPSPLKKSQQPAKASSARPDSPTARASAALNASLNDVPPLPQEHELPQPVKVSSGFTAVNSGGFTAVNAPQRTPVPQSSGFSAINTPNGTQPAQSTNSSPRHPVDSPSTLSANNTPDLRPPGLSTPLSNGQLQQLKRGLSEDAASQTNGDSDNSGRRSKRLKKDSAPTVAGSHMTQPRASAPRTGMPKDHSSDKPGDYCETCGKASDPTSILLCDSCDAGYHRYCLEPPLKSTPDYDWHCPRCLVGDGEFGFDEGGVYSLKQFQQKDQEFRAQHFRDKMQFDPVLNTKRPPSEDDVEREFWKLVENVTDKVPEVEYGADVHVTTHGSGFPTLEKNPRNPYSTDPWNLNILPLHPESLFRHIRSDISGMTVPWLYVGMCFSTFCWHNEDHYSYSANYQHFGATKTWYGVPGEDAEKFENAMREAVPELFETQPDLLFQLVTLLTPEHLKKAGVRVYALDQRAGQFVVTFPQAYHAGFNHGFNFNEAVNFAPPDWEPWGKAGVERLQDFRRQPCFSHDELLRTAASGKDMPIKVAKWLAPALISMYKKEWRARQQFRDVHLSFCPLSNRCCLWNEVTDRDKETQCLPIQVRDSKDSPEEEMICHYCKAFAYWSQFICHNSGKVMCIKHALEYDCCSDRKEDRMADSIKGAHVLVLRSQSLTIRDLAEGVEDKAEVPDRWQIDLDDYLSEKQRPSLKKLRRFVAEGEKIPWPLPALPELKRYVHRCNEWVEKATAFTTRKQQNRRKTDRPSRKSTSKHQAEQDGKERDTRTVEELKRLNREAEEIAFTCPELEMLINLESKVNEFQNEARQALRNARYPTSSPEGFEKLIDEGRRMDLDIPEVDQLDKLVQQLRWFKEVHNYRECSHSLQDVAESIRRGGEINIPDGEPNMMWLKEEKSKGEVWEKTAREVMAQEMVNYQQLDALSSQARHLPVSPDTLARVEAILKKQRDAQEQIKALYQRSKDSDFRKRPMFKEVRDAMEALNELNSKPMGTIDLEREQKKHEDWMRSGKKLFGKANAPLHILQQHMDLVRIKNEACFDLNDQPRMPVEPASRHVSPASDGGDNGAGSTRDVFCICRKPESGMMIECEVCHEWYHGKCLKIARGKVKEDDKYTCPICDWRVKIPRDATRPKLEDLEAWQDQIPGLPFQPEEEECLANIIRSARDFRQFIASYANPLLSTPEELTTQRFYLRKLEGADILLAQETNFFRQELHRWAPVTADPPPMVEVSLSTRKPRPTKQQKLMAECGVDNPEDIPPEKRAKLKRGKRSSLGRISGSHESHTPPGLPHGYTELPGVGVVGTTPADHSSRHRPSFSYPSGVSHSGGGGFGASTTSAYEPGMSSFAHHRGAGSPPFHPRSPSATPANMDPAIFGSNAPFGTSDPAAPSPVRNMFNNSMGSSQGGAEGDRDLFADFTTNDADGEGMGPPPTSHAEDALNLTVEDEDEDNKDKMDFTHD</sequence>
<comment type="subcellular location">
    <subcellularLocation>
        <location evidence="1">Nucleus</location>
    </subcellularLocation>
</comment>
<evidence type="ECO:0000256" key="6">
    <source>
        <dbReference type="ARBA" id="ARBA00023004"/>
    </source>
</evidence>
<dbReference type="InterPro" id="IPR036431">
    <property type="entry name" value="ARID_dom_sf"/>
</dbReference>
<keyword evidence="2" id="KW-0479">Metal-binding</keyword>
<dbReference type="PANTHER" id="PTHR10694">
    <property type="entry name" value="LYSINE-SPECIFIC DEMETHYLASE"/>
    <property type="match status" value="1"/>
</dbReference>
<dbReference type="InterPro" id="IPR001965">
    <property type="entry name" value="Znf_PHD"/>
</dbReference>
<dbReference type="SUPFAM" id="SSF46774">
    <property type="entry name" value="ARID-like"/>
    <property type="match status" value="1"/>
</dbReference>
<feature type="compositionally biased region" description="Polar residues" evidence="9">
    <location>
        <begin position="409"/>
        <end position="418"/>
    </location>
</feature>
<dbReference type="RefSeq" id="XP_066660327.1">
    <property type="nucleotide sequence ID" value="XM_066796611.1"/>
</dbReference>
<feature type="region of interest" description="Disordered" evidence="9">
    <location>
        <begin position="1511"/>
        <end position="1737"/>
    </location>
</feature>
<dbReference type="InterPro" id="IPR004198">
    <property type="entry name" value="Znf_C5HC2"/>
</dbReference>
<evidence type="ECO:0000256" key="5">
    <source>
        <dbReference type="ARBA" id="ARBA00022833"/>
    </source>
</evidence>
<dbReference type="Proteomes" id="UP001360953">
    <property type="component" value="Unassembled WGS sequence"/>
</dbReference>
<dbReference type="Gene3D" id="2.60.120.650">
    <property type="entry name" value="Cupin"/>
    <property type="match status" value="1"/>
</dbReference>
<dbReference type="Pfam" id="PF00628">
    <property type="entry name" value="PHD"/>
    <property type="match status" value="2"/>
</dbReference>
<dbReference type="InterPro" id="IPR003349">
    <property type="entry name" value="JmjN"/>
</dbReference>
<feature type="region of interest" description="Disordered" evidence="9">
    <location>
        <begin position="1018"/>
        <end position="1052"/>
    </location>
</feature>
<dbReference type="SMART" id="SM00249">
    <property type="entry name" value="PHD"/>
    <property type="match status" value="2"/>
</dbReference>
<feature type="region of interest" description="Disordered" evidence="9">
    <location>
        <begin position="274"/>
        <end position="310"/>
    </location>
</feature>
<proteinExistence type="predicted"/>
<dbReference type="PROSITE" id="PS51184">
    <property type="entry name" value="JMJC"/>
    <property type="match status" value="1"/>
</dbReference>
<keyword evidence="5" id="KW-0862">Zinc</keyword>
<dbReference type="Pfam" id="PF01388">
    <property type="entry name" value="ARID"/>
    <property type="match status" value="1"/>
</dbReference>
<feature type="compositionally biased region" description="Basic residues" evidence="9">
    <location>
        <begin position="1022"/>
        <end position="1037"/>
    </location>
</feature>
<dbReference type="Pfam" id="PF02928">
    <property type="entry name" value="zf-C5HC2"/>
    <property type="match status" value="1"/>
</dbReference>
<dbReference type="SUPFAM" id="SSF57903">
    <property type="entry name" value="FYVE/PHD zinc finger"/>
    <property type="match status" value="2"/>
</dbReference>
<dbReference type="SUPFAM" id="SSF51197">
    <property type="entry name" value="Clavaminate synthase-like"/>
    <property type="match status" value="1"/>
</dbReference>
<feature type="domain" description="JmjC" evidence="13">
    <location>
        <begin position="623"/>
        <end position="789"/>
    </location>
</feature>
<keyword evidence="4 8" id="KW-0863">Zinc-finger</keyword>
<feature type="compositionally biased region" description="Basic and acidic residues" evidence="9">
    <location>
        <begin position="1039"/>
        <end position="1052"/>
    </location>
</feature>
<keyword evidence="6" id="KW-0408">Iron</keyword>
<keyword evidence="3" id="KW-0677">Repeat</keyword>
<dbReference type="SMART" id="SM00558">
    <property type="entry name" value="JmjC"/>
    <property type="match status" value="1"/>
</dbReference>
<evidence type="ECO:0000256" key="2">
    <source>
        <dbReference type="ARBA" id="ARBA00022723"/>
    </source>
</evidence>
<comment type="caution">
    <text evidence="14">The sequence shown here is derived from an EMBL/GenBank/DDBJ whole genome shotgun (WGS) entry which is preliminary data.</text>
</comment>
<feature type="compositionally biased region" description="Polar residues" evidence="9">
    <location>
        <begin position="347"/>
        <end position="400"/>
    </location>
</feature>
<evidence type="ECO:0000256" key="1">
    <source>
        <dbReference type="ARBA" id="ARBA00004123"/>
    </source>
</evidence>
<keyword evidence="15" id="KW-1185">Reference proteome</keyword>
<dbReference type="InterPro" id="IPR013083">
    <property type="entry name" value="Znf_RING/FYVE/PHD"/>
</dbReference>
<evidence type="ECO:0000256" key="4">
    <source>
        <dbReference type="ARBA" id="ARBA00022771"/>
    </source>
</evidence>
<dbReference type="GeneID" id="92029517"/>
<dbReference type="InterPro" id="IPR003347">
    <property type="entry name" value="JmjC_dom"/>
</dbReference>
<dbReference type="InterPro" id="IPR019786">
    <property type="entry name" value="Zinc_finger_PHD-type_CS"/>
</dbReference>
<feature type="region of interest" description="Disordered" evidence="9">
    <location>
        <begin position="347"/>
        <end position="480"/>
    </location>
</feature>
<dbReference type="InterPro" id="IPR001606">
    <property type="entry name" value="ARID_dom"/>
</dbReference>
<feature type="region of interest" description="Disordered" evidence="9">
    <location>
        <begin position="18"/>
        <end position="70"/>
    </location>
</feature>
<dbReference type="CDD" id="cd15543">
    <property type="entry name" value="PHD_RSF1"/>
    <property type="match status" value="1"/>
</dbReference>
<keyword evidence="7" id="KW-0539">Nucleus</keyword>
<reference evidence="14 15" key="1">
    <citation type="submission" date="2024-04" db="EMBL/GenBank/DDBJ databases">
        <title>Phyllosticta paracitricarpa is synonymous to the EU quarantine fungus P. citricarpa based on phylogenomic analyses.</title>
        <authorList>
            <consortium name="Lawrence Berkeley National Laboratory"/>
            <person name="Van ingen-buijs V.A."/>
            <person name="Van westerhoven A.C."/>
            <person name="Haridas S."/>
            <person name="Skiadas P."/>
            <person name="Martin F."/>
            <person name="Groenewald J.Z."/>
            <person name="Crous P.W."/>
            <person name="Seidl M.F."/>
        </authorList>
    </citation>
    <scope>NUCLEOTIDE SEQUENCE [LARGE SCALE GENOMIC DNA]</scope>
    <source>
        <strain evidence="14 15">CPC 17464</strain>
    </source>
</reference>
<feature type="domain" description="PHD-type" evidence="10">
    <location>
        <begin position="1354"/>
        <end position="1403"/>
    </location>
</feature>
<dbReference type="Gene3D" id="1.10.150.60">
    <property type="entry name" value="ARID DNA-binding domain"/>
    <property type="match status" value="1"/>
</dbReference>
<dbReference type="PANTHER" id="PTHR10694:SF33">
    <property type="entry name" value="LYSINE-SPECIFIC DEMETHYLASE 5"/>
    <property type="match status" value="1"/>
</dbReference>
<evidence type="ECO:0000259" key="11">
    <source>
        <dbReference type="PROSITE" id="PS51011"/>
    </source>
</evidence>
<dbReference type="Pfam" id="PF02373">
    <property type="entry name" value="JmjC"/>
    <property type="match status" value="1"/>
</dbReference>
<feature type="compositionally biased region" description="Basic and acidic residues" evidence="9">
    <location>
        <begin position="470"/>
        <end position="480"/>
    </location>
</feature>
<dbReference type="CDD" id="cd15518">
    <property type="entry name" value="PHD_Ecm5p_Lid2p_like"/>
    <property type="match status" value="1"/>
</dbReference>
<feature type="compositionally biased region" description="Polar residues" evidence="9">
    <location>
        <begin position="427"/>
        <end position="436"/>
    </location>
</feature>
<gene>
    <name evidence="14" type="ORF">J3D65DRAFT_49211</name>
</gene>
<name>A0ABR1MB46_9PEZI</name>
<accession>A0ABR1MB46</accession>
<feature type="domain" description="PHD-type" evidence="10">
    <location>
        <begin position="480"/>
        <end position="530"/>
    </location>
</feature>
<feature type="compositionally biased region" description="Low complexity" evidence="9">
    <location>
        <begin position="38"/>
        <end position="52"/>
    </location>
</feature>
<dbReference type="PROSITE" id="PS50016">
    <property type="entry name" value="ZF_PHD_2"/>
    <property type="match status" value="2"/>
</dbReference>
<dbReference type="SMART" id="SM01014">
    <property type="entry name" value="ARID"/>
    <property type="match status" value="1"/>
</dbReference>
<evidence type="ECO:0000313" key="15">
    <source>
        <dbReference type="Proteomes" id="UP001360953"/>
    </source>
</evidence>
<evidence type="ECO:0000259" key="12">
    <source>
        <dbReference type="PROSITE" id="PS51183"/>
    </source>
</evidence>
<dbReference type="EMBL" id="JBBPEH010000001">
    <property type="protein sequence ID" value="KAK7545092.1"/>
    <property type="molecule type" value="Genomic_DNA"/>
</dbReference>
<evidence type="ECO:0000313" key="14">
    <source>
        <dbReference type="EMBL" id="KAK7545092.1"/>
    </source>
</evidence>
<dbReference type="SMART" id="SM00545">
    <property type="entry name" value="JmjN"/>
    <property type="match status" value="1"/>
</dbReference>
<dbReference type="Pfam" id="PF08429">
    <property type="entry name" value="PLU-1"/>
    <property type="match status" value="1"/>
</dbReference>
<dbReference type="PROSITE" id="PS51011">
    <property type="entry name" value="ARID"/>
    <property type="match status" value="1"/>
</dbReference>
<protein>
    <submittedName>
        <fullName evidence="14">PHD transcription factor-like protein</fullName>
    </submittedName>
</protein>
<dbReference type="SMART" id="SM00501">
    <property type="entry name" value="BRIGHT"/>
    <property type="match status" value="1"/>
</dbReference>
<dbReference type="Pfam" id="PF02375">
    <property type="entry name" value="JmjN"/>
    <property type="match status" value="1"/>
</dbReference>
<dbReference type="PROSITE" id="PS01359">
    <property type="entry name" value="ZF_PHD_1"/>
    <property type="match status" value="2"/>
</dbReference>
<organism evidence="14 15">
    <name type="scientific">Phyllosticta citribraziliensis</name>
    <dbReference type="NCBI Taxonomy" id="989973"/>
    <lineage>
        <taxon>Eukaryota</taxon>
        <taxon>Fungi</taxon>
        <taxon>Dikarya</taxon>
        <taxon>Ascomycota</taxon>
        <taxon>Pezizomycotina</taxon>
        <taxon>Dothideomycetes</taxon>
        <taxon>Dothideomycetes incertae sedis</taxon>
        <taxon>Botryosphaeriales</taxon>
        <taxon>Phyllostictaceae</taxon>
        <taxon>Phyllosticta</taxon>
    </lineage>
</organism>
<dbReference type="InterPro" id="IPR019787">
    <property type="entry name" value="Znf_PHD-finger"/>
</dbReference>
<evidence type="ECO:0000259" key="13">
    <source>
        <dbReference type="PROSITE" id="PS51184"/>
    </source>
</evidence>
<evidence type="ECO:0000256" key="9">
    <source>
        <dbReference type="SAM" id="MobiDB-lite"/>
    </source>
</evidence>
<dbReference type="InterPro" id="IPR013637">
    <property type="entry name" value="Lys_sp_deMease-like_dom"/>
</dbReference>
<dbReference type="InterPro" id="IPR011011">
    <property type="entry name" value="Znf_FYVE_PHD"/>
</dbReference>
<evidence type="ECO:0000256" key="8">
    <source>
        <dbReference type="PROSITE-ProRule" id="PRU00146"/>
    </source>
</evidence>
<evidence type="ECO:0000256" key="7">
    <source>
        <dbReference type="ARBA" id="ARBA00023242"/>
    </source>
</evidence>
<feature type="compositionally biased region" description="Basic residues" evidence="9">
    <location>
        <begin position="1543"/>
        <end position="1552"/>
    </location>
</feature>
<evidence type="ECO:0000256" key="3">
    <source>
        <dbReference type="ARBA" id="ARBA00022737"/>
    </source>
</evidence>